<dbReference type="Proteomes" id="UP001597347">
    <property type="component" value="Unassembled WGS sequence"/>
</dbReference>
<keyword evidence="8" id="KW-0698">rRNA processing</keyword>
<sequence length="212" mass="22066">MDPGLLTTALTHRSYGYEHGTADNERLEFLGDSVLGRAVTAMLYARFPDESEGSLAKRRAGLVSTVALAVVARRLDLGPHLRLGRGEVRTGGAGKASILADAVEALIGAAFLAAGSEAAEALVLRLIEPLLDDPASTGAITDPKTELQELAARRGARPPAYAVTSEGPEHARVFTAVVTVPPLAEGSGIGTSKKQAEIAAAWDAYRRLAADA</sequence>
<keyword evidence="8" id="KW-0699">rRNA-binding</keyword>
<comment type="subunit">
    <text evidence="8">Homodimer.</text>
</comment>
<protein>
    <recommendedName>
        <fullName evidence="8">Ribonuclease 3</fullName>
        <ecNumber evidence="8">3.1.26.3</ecNumber>
    </recommendedName>
    <alternativeName>
        <fullName evidence="8">Ribonuclease III</fullName>
        <shortName evidence="8">RNase III</shortName>
    </alternativeName>
</protein>
<dbReference type="EMBL" id="JBHUEA010000021">
    <property type="protein sequence ID" value="MFD1722472.1"/>
    <property type="molecule type" value="Genomic_DNA"/>
</dbReference>
<evidence type="ECO:0000256" key="8">
    <source>
        <dbReference type="HAMAP-Rule" id="MF_00104"/>
    </source>
</evidence>
<dbReference type="SUPFAM" id="SSF54768">
    <property type="entry name" value="dsRNA-binding domain-like"/>
    <property type="match status" value="1"/>
</dbReference>
<dbReference type="Gene3D" id="3.30.160.20">
    <property type="match status" value="1"/>
</dbReference>
<accession>A0ABW4LIV8</accession>
<dbReference type="RefSeq" id="WP_377935675.1">
    <property type="nucleotide sequence ID" value="NZ_JBHUEA010000021.1"/>
</dbReference>
<feature type="binding site" evidence="8">
    <location>
        <position position="28"/>
    </location>
    <ligand>
        <name>Mg(2+)</name>
        <dbReference type="ChEBI" id="CHEBI:18420"/>
    </ligand>
</feature>
<evidence type="ECO:0000256" key="2">
    <source>
        <dbReference type="ARBA" id="ARBA00010183"/>
    </source>
</evidence>
<comment type="catalytic activity">
    <reaction evidence="1 8">
        <text>Endonucleolytic cleavage to 5'-phosphomonoester.</text>
        <dbReference type="EC" id="3.1.26.3"/>
    </reaction>
</comment>
<feature type="active site" evidence="8">
    <location>
        <position position="32"/>
    </location>
</feature>
<dbReference type="EC" id="3.1.26.3" evidence="8"/>
<dbReference type="SUPFAM" id="SSF69065">
    <property type="entry name" value="RNase III domain-like"/>
    <property type="match status" value="1"/>
</dbReference>
<dbReference type="Gene3D" id="1.10.1520.10">
    <property type="entry name" value="Ribonuclease III domain"/>
    <property type="match status" value="1"/>
</dbReference>
<keyword evidence="8" id="KW-0479">Metal-binding</keyword>
<comment type="similarity">
    <text evidence="2">Belongs to the ribonuclease III family.</text>
</comment>
<keyword evidence="4 8" id="KW-0540">Nuclease</keyword>
<keyword evidence="8" id="KW-0963">Cytoplasm</keyword>
<comment type="subcellular location">
    <subcellularLocation>
        <location evidence="8">Cytoplasm</location>
    </subcellularLocation>
</comment>
<keyword evidence="7 8" id="KW-0694">RNA-binding</keyword>
<feature type="binding site" evidence="8">
    <location>
        <position position="104"/>
    </location>
    <ligand>
        <name>Mg(2+)</name>
        <dbReference type="ChEBI" id="CHEBI:18420"/>
    </ligand>
</feature>
<evidence type="ECO:0000313" key="11">
    <source>
        <dbReference type="EMBL" id="MFD1722472.1"/>
    </source>
</evidence>
<evidence type="ECO:0000259" key="10">
    <source>
        <dbReference type="PROSITE" id="PS50142"/>
    </source>
</evidence>
<dbReference type="PROSITE" id="PS50142">
    <property type="entry name" value="RNASE_3_2"/>
    <property type="match status" value="1"/>
</dbReference>
<evidence type="ECO:0000259" key="9">
    <source>
        <dbReference type="PROSITE" id="PS50137"/>
    </source>
</evidence>
<dbReference type="PROSITE" id="PS00517">
    <property type="entry name" value="RNASE_3_1"/>
    <property type="match status" value="1"/>
</dbReference>
<feature type="active site" evidence="8">
    <location>
        <position position="104"/>
    </location>
</feature>
<keyword evidence="5 8" id="KW-0255">Endonuclease</keyword>
<keyword evidence="3 8" id="KW-0507">mRNA processing</keyword>
<keyword evidence="8" id="KW-0460">Magnesium</keyword>
<keyword evidence="8" id="KW-0819">tRNA processing</keyword>
<organism evidence="11 12">
    <name type="scientific">Amnibacterium endophyticum</name>
    <dbReference type="NCBI Taxonomy" id="2109337"/>
    <lineage>
        <taxon>Bacteria</taxon>
        <taxon>Bacillati</taxon>
        <taxon>Actinomycetota</taxon>
        <taxon>Actinomycetes</taxon>
        <taxon>Micrococcales</taxon>
        <taxon>Microbacteriaceae</taxon>
        <taxon>Amnibacterium</taxon>
    </lineage>
</organism>
<evidence type="ECO:0000256" key="6">
    <source>
        <dbReference type="ARBA" id="ARBA00022801"/>
    </source>
</evidence>
<dbReference type="PANTHER" id="PTHR11207">
    <property type="entry name" value="RIBONUCLEASE III"/>
    <property type="match status" value="1"/>
</dbReference>
<dbReference type="PROSITE" id="PS50137">
    <property type="entry name" value="DS_RBD"/>
    <property type="match status" value="1"/>
</dbReference>
<evidence type="ECO:0000256" key="1">
    <source>
        <dbReference type="ARBA" id="ARBA00000109"/>
    </source>
</evidence>
<dbReference type="InterPro" id="IPR011907">
    <property type="entry name" value="RNase_III"/>
</dbReference>
<keyword evidence="6 8" id="KW-0378">Hydrolase</keyword>
<evidence type="ECO:0000313" key="12">
    <source>
        <dbReference type="Proteomes" id="UP001597347"/>
    </source>
</evidence>
<dbReference type="Pfam" id="PF00035">
    <property type="entry name" value="dsrm"/>
    <property type="match status" value="1"/>
</dbReference>
<gene>
    <name evidence="8 11" type="primary">rnc</name>
    <name evidence="11" type="ORF">ACFSBI_13015</name>
</gene>
<dbReference type="InterPro" id="IPR036389">
    <property type="entry name" value="RNase_III_sf"/>
</dbReference>
<feature type="domain" description="DRBM" evidence="9">
    <location>
        <begin position="142"/>
        <end position="210"/>
    </location>
</feature>
<dbReference type="Pfam" id="PF14622">
    <property type="entry name" value="Ribonucleas_3_3"/>
    <property type="match status" value="1"/>
</dbReference>
<evidence type="ECO:0000256" key="7">
    <source>
        <dbReference type="ARBA" id="ARBA00022884"/>
    </source>
</evidence>
<dbReference type="NCBIfam" id="TIGR02191">
    <property type="entry name" value="RNaseIII"/>
    <property type="match status" value="1"/>
</dbReference>
<name>A0ABW4LIV8_9MICO</name>
<dbReference type="SMART" id="SM00535">
    <property type="entry name" value="RIBOc"/>
    <property type="match status" value="1"/>
</dbReference>
<dbReference type="CDD" id="cd10845">
    <property type="entry name" value="DSRM_RNAse_III_family"/>
    <property type="match status" value="1"/>
</dbReference>
<evidence type="ECO:0000256" key="3">
    <source>
        <dbReference type="ARBA" id="ARBA00022664"/>
    </source>
</evidence>
<dbReference type="PANTHER" id="PTHR11207:SF0">
    <property type="entry name" value="RIBONUCLEASE 3"/>
    <property type="match status" value="1"/>
</dbReference>
<feature type="binding site" evidence="8">
    <location>
        <position position="101"/>
    </location>
    <ligand>
        <name>Mg(2+)</name>
        <dbReference type="ChEBI" id="CHEBI:18420"/>
    </ligand>
</feature>
<dbReference type="GO" id="GO:0004525">
    <property type="term" value="F:ribonuclease III activity"/>
    <property type="evidence" value="ECO:0007669"/>
    <property type="project" value="UniProtKB-EC"/>
</dbReference>
<comment type="function">
    <text evidence="8">Digests double-stranded RNA. Involved in the processing of primary rRNA transcript to yield the immediate precursors to the large and small rRNAs (23S and 16S). Processes some mRNAs, and tRNAs when they are encoded in the rRNA operon. Processes pre-crRNA and tracrRNA of type II CRISPR loci if present in the organism.</text>
</comment>
<keyword evidence="12" id="KW-1185">Reference proteome</keyword>
<dbReference type="CDD" id="cd00593">
    <property type="entry name" value="RIBOc"/>
    <property type="match status" value="1"/>
</dbReference>
<evidence type="ECO:0000256" key="5">
    <source>
        <dbReference type="ARBA" id="ARBA00022759"/>
    </source>
</evidence>
<dbReference type="SMART" id="SM00358">
    <property type="entry name" value="DSRM"/>
    <property type="match status" value="1"/>
</dbReference>
<evidence type="ECO:0000256" key="4">
    <source>
        <dbReference type="ARBA" id="ARBA00022722"/>
    </source>
</evidence>
<proteinExistence type="inferred from homology"/>
<comment type="caution">
    <text evidence="11">The sequence shown here is derived from an EMBL/GenBank/DDBJ whole genome shotgun (WGS) entry which is preliminary data.</text>
</comment>
<reference evidence="12" key="1">
    <citation type="journal article" date="2019" name="Int. J. Syst. Evol. Microbiol.">
        <title>The Global Catalogue of Microorganisms (GCM) 10K type strain sequencing project: providing services to taxonomists for standard genome sequencing and annotation.</title>
        <authorList>
            <consortium name="The Broad Institute Genomics Platform"/>
            <consortium name="The Broad Institute Genome Sequencing Center for Infectious Disease"/>
            <person name="Wu L."/>
            <person name="Ma J."/>
        </authorList>
    </citation>
    <scope>NUCLEOTIDE SEQUENCE [LARGE SCALE GENOMIC DNA]</scope>
    <source>
        <strain evidence="12">CGMCC 1.12471</strain>
    </source>
</reference>
<dbReference type="HAMAP" id="MF_00104">
    <property type="entry name" value="RNase_III"/>
    <property type="match status" value="1"/>
</dbReference>
<dbReference type="InterPro" id="IPR000999">
    <property type="entry name" value="RNase_III_dom"/>
</dbReference>
<comment type="cofactor">
    <cofactor evidence="8">
        <name>Mg(2+)</name>
        <dbReference type="ChEBI" id="CHEBI:18420"/>
    </cofactor>
</comment>
<feature type="domain" description="RNase III" evidence="10">
    <location>
        <begin position="1"/>
        <end position="115"/>
    </location>
</feature>
<dbReference type="InterPro" id="IPR014720">
    <property type="entry name" value="dsRBD_dom"/>
</dbReference>